<reference evidence="2 3" key="1">
    <citation type="journal article" date="2018" name="PLoS Genet.">
        <title>Population sequencing reveals clonal diversity and ancestral inbreeding in the grapevine cultivar Chardonnay.</title>
        <authorList>
            <person name="Roach M.J."/>
            <person name="Johnson D.L."/>
            <person name="Bohlmann J."/>
            <person name="van Vuuren H.J."/>
            <person name="Jones S.J."/>
            <person name="Pretorius I.S."/>
            <person name="Schmidt S.A."/>
            <person name="Borneman A.R."/>
        </authorList>
    </citation>
    <scope>NUCLEOTIDE SEQUENCE [LARGE SCALE GENOMIC DNA]</scope>
    <source>
        <strain evidence="3">cv. Chardonnay</strain>
        <tissue evidence="2">Leaf</tissue>
    </source>
</reference>
<keyword evidence="1" id="KW-0472">Membrane</keyword>
<gene>
    <name evidence="2" type="ORF">CK203_088618</name>
</gene>
<evidence type="ECO:0000313" key="3">
    <source>
        <dbReference type="Proteomes" id="UP000288805"/>
    </source>
</evidence>
<comment type="caution">
    <text evidence="2">The sequence shown here is derived from an EMBL/GenBank/DDBJ whole genome shotgun (WGS) entry which is preliminary data.</text>
</comment>
<evidence type="ECO:0000313" key="2">
    <source>
        <dbReference type="EMBL" id="RVW16879.1"/>
    </source>
</evidence>
<accession>A0A438C0X3</accession>
<dbReference type="Proteomes" id="UP000288805">
    <property type="component" value="Unassembled WGS sequence"/>
</dbReference>
<proteinExistence type="predicted"/>
<keyword evidence="1" id="KW-0812">Transmembrane</keyword>
<dbReference type="EMBL" id="QGNW01002583">
    <property type="protein sequence ID" value="RVW16879.1"/>
    <property type="molecule type" value="Genomic_DNA"/>
</dbReference>
<evidence type="ECO:0000256" key="1">
    <source>
        <dbReference type="SAM" id="Phobius"/>
    </source>
</evidence>
<protein>
    <submittedName>
        <fullName evidence="2">Uncharacterized protein</fullName>
    </submittedName>
</protein>
<sequence length="82" mass="9203">MLPTTPCNKVQRETSVLGLKLYVVIAIVAIVVIAVSLLIFLRLRYKRKSRKRQVLEKRGSGLIPLVSKEIVGNQRRGSCGRD</sequence>
<keyword evidence="1" id="KW-1133">Transmembrane helix</keyword>
<organism evidence="2 3">
    <name type="scientific">Vitis vinifera</name>
    <name type="common">Grape</name>
    <dbReference type="NCBI Taxonomy" id="29760"/>
    <lineage>
        <taxon>Eukaryota</taxon>
        <taxon>Viridiplantae</taxon>
        <taxon>Streptophyta</taxon>
        <taxon>Embryophyta</taxon>
        <taxon>Tracheophyta</taxon>
        <taxon>Spermatophyta</taxon>
        <taxon>Magnoliopsida</taxon>
        <taxon>eudicotyledons</taxon>
        <taxon>Gunneridae</taxon>
        <taxon>Pentapetalae</taxon>
        <taxon>rosids</taxon>
        <taxon>Vitales</taxon>
        <taxon>Vitaceae</taxon>
        <taxon>Viteae</taxon>
        <taxon>Vitis</taxon>
    </lineage>
</organism>
<dbReference type="AlphaFoldDB" id="A0A438C0X3"/>
<feature type="transmembrane region" description="Helical" evidence="1">
    <location>
        <begin position="21"/>
        <end position="43"/>
    </location>
</feature>
<name>A0A438C0X3_VITVI</name>